<evidence type="ECO:0000259" key="2">
    <source>
        <dbReference type="PROSITE" id="PS50144"/>
    </source>
</evidence>
<dbReference type="Gene3D" id="2.60.210.10">
    <property type="entry name" value="Apoptosis, Tumor Necrosis Factor Receptor Associated Protein 2, Chain A"/>
    <property type="match status" value="1"/>
</dbReference>
<evidence type="ECO:0000313" key="3">
    <source>
        <dbReference type="EMBL" id="KAG5165381.1"/>
    </source>
</evidence>
<feature type="region of interest" description="Disordered" evidence="1">
    <location>
        <begin position="231"/>
        <end position="326"/>
    </location>
</feature>
<reference evidence="3" key="1">
    <citation type="submission" date="2021-02" db="EMBL/GenBank/DDBJ databases">
        <title>Psilocybe cubensis genome.</title>
        <authorList>
            <person name="Mckernan K.J."/>
            <person name="Crawford S."/>
            <person name="Trippe A."/>
            <person name="Kane L.T."/>
            <person name="Mclaughlin S."/>
        </authorList>
    </citation>
    <scope>NUCLEOTIDE SEQUENCE [LARGE SCALE GENOMIC DNA]</scope>
    <source>
        <strain evidence="3">MGC-MH-2018</strain>
    </source>
</reference>
<dbReference type="EMBL" id="JAFIQS010000010">
    <property type="protein sequence ID" value="KAG5165381.1"/>
    <property type="molecule type" value="Genomic_DNA"/>
</dbReference>
<gene>
    <name evidence="3" type="ORF">JR316_010077</name>
</gene>
<dbReference type="Pfam" id="PF00917">
    <property type="entry name" value="MATH"/>
    <property type="match status" value="1"/>
</dbReference>
<feature type="region of interest" description="Disordered" evidence="1">
    <location>
        <begin position="370"/>
        <end position="394"/>
    </location>
</feature>
<protein>
    <recommendedName>
        <fullName evidence="2">MATH domain-containing protein</fullName>
    </recommendedName>
</protein>
<proteinExistence type="predicted"/>
<organism evidence="3">
    <name type="scientific">Psilocybe cubensis</name>
    <name type="common">Psychedelic mushroom</name>
    <name type="synonym">Stropharia cubensis</name>
    <dbReference type="NCBI Taxonomy" id="181762"/>
    <lineage>
        <taxon>Eukaryota</taxon>
        <taxon>Fungi</taxon>
        <taxon>Dikarya</taxon>
        <taxon>Basidiomycota</taxon>
        <taxon>Agaricomycotina</taxon>
        <taxon>Agaricomycetes</taxon>
        <taxon>Agaricomycetidae</taxon>
        <taxon>Agaricales</taxon>
        <taxon>Agaricineae</taxon>
        <taxon>Strophariaceae</taxon>
        <taxon>Psilocybe</taxon>
    </lineage>
</organism>
<name>A0A8H8CH56_PSICU</name>
<feature type="compositionally biased region" description="Acidic residues" evidence="1">
    <location>
        <begin position="261"/>
        <end position="273"/>
    </location>
</feature>
<dbReference type="SUPFAM" id="SSF49599">
    <property type="entry name" value="TRAF domain-like"/>
    <property type="match status" value="1"/>
</dbReference>
<dbReference type="CDD" id="cd00121">
    <property type="entry name" value="MATH"/>
    <property type="match status" value="1"/>
</dbReference>
<sequence>MDNIDINSEYSESSSITFEWTLSGLKSLFDSTKGDKKSKVTKSIRFGNNRWQILFYANAGPTKDGTEGGGFVSLYLSCEPTVEEKEASLNLRWVREGVYKFSFELRNVGKNVLYNAKEAHNHSFTYKTANWGWAQFARRDSVYYQSLPVKAQDAFVIICTITSSPAAPSQTLPRQPVPKALLDTVGSLLDDPLYSDVQFIIPNRHQSLSNARKIWASKKLLQRSEYFETSVSDPLEQSIGTPQTISHTSRRSHRRLNMILDEFEDSDNDDEEFSESRSRRLSSSDGTDDFALSLPDSNTEDGDRSETQSTISEAHFASPPTEPFSEPVKSIQETIASVPPKMTIVVRDAAYNTYRAMLYYVNGTLPPSESIPSTPSEGCQVPGAKRISSRDQSSSRAEWIKEWMAANPGRPAPCSAKSMYRIADSM</sequence>
<dbReference type="InterPro" id="IPR002083">
    <property type="entry name" value="MATH/TRAF_dom"/>
</dbReference>
<feature type="domain" description="MATH" evidence="2">
    <location>
        <begin position="15"/>
        <end position="161"/>
    </location>
</feature>
<dbReference type="PROSITE" id="PS50144">
    <property type="entry name" value="MATH"/>
    <property type="match status" value="1"/>
</dbReference>
<dbReference type="AlphaFoldDB" id="A0A8H8CH56"/>
<comment type="caution">
    <text evidence="3">The sequence shown here is derived from an EMBL/GenBank/DDBJ whole genome shotgun (WGS) entry which is preliminary data.</text>
</comment>
<dbReference type="PANTHER" id="PTHR24413">
    <property type="entry name" value="SPECKLE-TYPE POZ PROTEIN"/>
    <property type="match status" value="1"/>
</dbReference>
<accession>A0A8H8CH56</accession>
<dbReference type="InterPro" id="IPR008974">
    <property type="entry name" value="TRAF-like"/>
</dbReference>
<evidence type="ECO:0000256" key="1">
    <source>
        <dbReference type="SAM" id="MobiDB-lite"/>
    </source>
</evidence>